<dbReference type="Proteomes" id="UP001521785">
    <property type="component" value="Unassembled WGS sequence"/>
</dbReference>
<dbReference type="SUPFAM" id="SSF53474">
    <property type="entry name" value="alpha/beta-Hydrolases"/>
    <property type="match status" value="1"/>
</dbReference>
<dbReference type="Pfam" id="PF02129">
    <property type="entry name" value="Peptidase_S15"/>
    <property type="match status" value="1"/>
</dbReference>
<reference evidence="2 3" key="1">
    <citation type="submission" date="2024-02" db="EMBL/GenBank/DDBJ databases">
        <title>De novo assembly and annotation of 12 fungi associated with fruit tree decline syndrome in Ontario, Canada.</title>
        <authorList>
            <person name="Sulman M."/>
            <person name="Ellouze W."/>
            <person name="Ilyukhin E."/>
        </authorList>
    </citation>
    <scope>NUCLEOTIDE SEQUENCE [LARGE SCALE GENOMIC DNA]</scope>
    <source>
        <strain evidence="2 3">M42-189</strain>
    </source>
</reference>
<organism evidence="2 3">
    <name type="scientific">Paraconiothyrium brasiliense</name>
    <dbReference type="NCBI Taxonomy" id="300254"/>
    <lineage>
        <taxon>Eukaryota</taxon>
        <taxon>Fungi</taxon>
        <taxon>Dikarya</taxon>
        <taxon>Ascomycota</taxon>
        <taxon>Pezizomycotina</taxon>
        <taxon>Dothideomycetes</taxon>
        <taxon>Pleosporomycetidae</taxon>
        <taxon>Pleosporales</taxon>
        <taxon>Massarineae</taxon>
        <taxon>Didymosphaeriaceae</taxon>
        <taxon>Paraconiothyrium</taxon>
    </lineage>
</organism>
<dbReference type="Gene3D" id="1.20.1440.110">
    <property type="entry name" value="acylaminoacyl peptidase"/>
    <property type="match status" value="1"/>
</dbReference>
<proteinExistence type="predicted"/>
<dbReference type="PANTHER" id="PTHR22946:SF12">
    <property type="entry name" value="CONIDIAL PIGMENT BIOSYNTHESIS PROTEIN AYG1 (AFU_ORTHOLOGUE AFUA_2G17550)"/>
    <property type="match status" value="1"/>
</dbReference>
<protein>
    <recommendedName>
        <fullName evidence="1">Xaa-Pro dipeptidyl-peptidase-like domain-containing protein</fullName>
    </recommendedName>
</protein>
<dbReference type="InterPro" id="IPR050261">
    <property type="entry name" value="FrsA_esterase"/>
</dbReference>
<name>A0ABR3RI63_9PLEO</name>
<dbReference type="Gene3D" id="3.40.50.1820">
    <property type="entry name" value="alpha/beta hydrolase"/>
    <property type="match status" value="1"/>
</dbReference>
<evidence type="ECO:0000313" key="3">
    <source>
        <dbReference type="Proteomes" id="UP001521785"/>
    </source>
</evidence>
<evidence type="ECO:0000313" key="2">
    <source>
        <dbReference type="EMBL" id="KAL1604129.1"/>
    </source>
</evidence>
<evidence type="ECO:0000259" key="1">
    <source>
        <dbReference type="Pfam" id="PF02129"/>
    </source>
</evidence>
<dbReference type="PANTHER" id="PTHR22946">
    <property type="entry name" value="DIENELACTONE HYDROLASE DOMAIN-CONTAINING PROTEIN-RELATED"/>
    <property type="match status" value="1"/>
</dbReference>
<sequence>MPSGPSTQNSSVFDPQNAAIFQLSSDGDQAFLLENILSLSNNHGANTGEVLRIANQITPSNSEEATYQAYYPMAQAIDSLAQSIDPRIDPVGARENYFHASTYYRAASNYLVKDPSDPRLISLWDQQISAFDKAVALLKPVPGEKFTVHAGNSSIGPYDIPAYFFKAHADHHKRLPTLLVTTGYDGSMQEAYHSQCVQALLRGLNCVVYEGPGQPSLLRYQNKTFIPDWWTATTPVVDYLCNRSDVDESKIVLMGISYGGTLAPRAASQEPRIAAVIQLDGLSSLQHDLRVQFPAELVELYDAGKQVEFDEILIALGNNQSQPIYDRYFIQQGLYAFGTKSPYDWFTRLGPIAVTKEVVQGVGSRPVYIAKGEDDNLTLNESDIAYKQFVSDRPSGANLTYFHLFPIALGAGEHCSLGAETQVFTDIFKWLSRIWGGHAFENLA</sequence>
<dbReference type="EMBL" id="JAKJXO020000006">
    <property type="protein sequence ID" value="KAL1604129.1"/>
    <property type="molecule type" value="Genomic_DNA"/>
</dbReference>
<dbReference type="InterPro" id="IPR029058">
    <property type="entry name" value="AB_hydrolase_fold"/>
</dbReference>
<feature type="domain" description="Xaa-Pro dipeptidyl-peptidase-like" evidence="1">
    <location>
        <begin position="171"/>
        <end position="288"/>
    </location>
</feature>
<accession>A0ABR3RI63</accession>
<comment type="caution">
    <text evidence="2">The sequence shown here is derived from an EMBL/GenBank/DDBJ whole genome shotgun (WGS) entry which is preliminary data.</text>
</comment>
<gene>
    <name evidence="2" type="ORF">SLS60_005722</name>
</gene>
<keyword evidence="3" id="KW-1185">Reference proteome</keyword>
<dbReference type="InterPro" id="IPR000383">
    <property type="entry name" value="Xaa-Pro-like_dom"/>
</dbReference>